<dbReference type="Gene3D" id="1.10.287.700">
    <property type="entry name" value="Helix hairpin bin"/>
    <property type="match status" value="1"/>
</dbReference>
<dbReference type="EMBL" id="VANU01000007">
    <property type="protein sequence ID" value="TLP35819.1"/>
    <property type="molecule type" value="Genomic_DNA"/>
</dbReference>
<keyword evidence="3" id="KW-1185">Reference proteome</keyword>
<organism evidence="2 3">
    <name type="scientific">Arcobacter arenosus</name>
    <dbReference type="NCBI Taxonomy" id="2576037"/>
    <lineage>
        <taxon>Bacteria</taxon>
        <taxon>Pseudomonadati</taxon>
        <taxon>Campylobacterota</taxon>
        <taxon>Epsilonproteobacteria</taxon>
        <taxon>Campylobacterales</taxon>
        <taxon>Arcobacteraceae</taxon>
        <taxon>Arcobacter</taxon>
    </lineage>
</organism>
<reference evidence="2 3" key="1">
    <citation type="submission" date="2019-05" db="EMBL/GenBank/DDBJ databases">
        <title>Arcobacter sp. nov., isolated from sea sediment.</title>
        <authorList>
            <person name="Kim W."/>
        </authorList>
    </citation>
    <scope>NUCLEOTIDE SEQUENCE [LARGE SCALE GENOMIC DNA]</scope>
    <source>
        <strain evidence="2 3">CAU 1517</strain>
    </source>
</reference>
<dbReference type="Proteomes" id="UP000308901">
    <property type="component" value="Unassembled WGS sequence"/>
</dbReference>
<proteinExistence type="predicted"/>
<comment type="caution">
    <text evidence="2">The sequence shown here is derived from an EMBL/GenBank/DDBJ whole genome shotgun (WGS) entry which is preliminary data.</text>
</comment>
<evidence type="ECO:0000313" key="3">
    <source>
        <dbReference type="Proteomes" id="UP000308901"/>
    </source>
</evidence>
<dbReference type="RefSeq" id="WP_138153665.1">
    <property type="nucleotide sequence ID" value="NZ_CBDDKQ010000004.1"/>
</dbReference>
<dbReference type="PROSITE" id="PS51257">
    <property type="entry name" value="PROKAR_LIPOPROTEIN"/>
    <property type="match status" value="1"/>
</dbReference>
<gene>
    <name evidence="2" type="ORF">FDK22_14275</name>
</gene>
<name>A0A5R8XXC8_9BACT</name>
<protein>
    <recommendedName>
        <fullName evidence="4">Lipoprotein</fullName>
    </recommendedName>
</protein>
<sequence length="72" mass="7724">MLKTITTILITLFVLSGCATWKGVKKDSSDAWDATKKTSKKAWSATKEGASEAYDSTKEAIHEATADKEGGN</sequence>
<dbReference type="AlphaFoldDB" id="A0A5R8XXC8"/>
<evidence type="ECO:0000256" key="1">
    <source>
        <dbReference type="SAM" id="MobiDB-lite"/>
    </source>
</evidence>
<accession>A0A5R8XXC8</accession>
<evidence type="ECO:0008006" key="4">
    <source>
        <dbReference type="Google" id="ProtNLM"/>
    </source>
</evidence>
<evidence type="ECO:0000313" key="2">
    <source>
        <dbReference type="EMBL" id="TLP35819.1"/>
    </source>
</evidence>
<feature type="region of interest" description="Disordered" evidence="1">
    <location>
        <begin position="49"/>
        <end position="72"/>
    </location>
</feature>
<feature type="compositionally biased region" description="Basic and acidic residues" evidence="1">
    <location>
        <begin position="55"/>
        <end position="72"/>
    </location>
</feature>